<evidence type="ECO:0000256" key="1">
    <source>
        <dbReference type="SAM" id="MobiDB-lite"/>
    </source>
</evidence>
<proteinExistence type="predicted"/>
<dbReference type="AlphaFoldDB" id="A0A1A8PAF4"/>
<sequence>MESQITYQAFSNSGTDDRGRVRLDVASEAGTLRTGDISKDNSLQKDYKADGSISRKDFSRFSDFSKDDTQQDFIDTPVQASTAKYYDVVSPATMLKGQRQPEPTVSSRRAQLAPSTRTVARTSAAEDILTVEAGMDLGAELDGFLKGDEIFLDSHPRNKEGGFDPGERIKWGHRETEMFFCVQ</sequence>
<protein>
    <submittedName>
        <fullName evidence="2">Neurotrophin 4</fullName>
    </submittedName>
</protein>
<dbReference type="EMBL" id="HAEH01006079">
    <property type="protein sequence ID" value="SBR78261.1"/>
    <property type="molecule type" value="Transcribed_RNA"/>
</dbReference>
<feature type="region of interest" description="Disordered" evidence="1">
    <location>
        <begin position="1"/>
        <end position="21"/>
    </location>
</feature>
<gene>
    <name evidence="2" type="primary">NTF4</name>
</gene>
<reference evidence="2" key="1">
    <citation type="submission" date="2016-05" db="EMBL/GenBank/DDBJ databases">
        <authorList>
            <person name="Lavstsen T."/>
            <person name="Jespersen J.S."/>
        </authorList>
    </citation>
    <scope>NUCLEOTIDE SEQUENCE</scope>
    <source>
        <tissue evidence="2">Brain</tissue>
    </source>
</reference>
<accession>A0A1A8PAF4</accession>
<organism evidence="2">
    <name type="scientific">Nothobranchius rachovii</name>
    <name type="common">bluefin notho</name>
    <dbReference type="NCBI Taxonomy" id="451742"/>
    <lineage>
        <taxon>Eukaryota</taxon>
        <taxon>Metazoa</taxon>
        <taxon>Chordata</taxon>
        <taxon>Craniata</taxon>
        <taxon>Vertebrata</taxon>
        <taxon>Euteleostomi</taxon>
        <taxon>Actinopterygii</taxon>
        <taxon>Neopterygii</taxon>
        <taxon>Teleostei</taxon>
        <taxon>Neoteleostei</taxon>
        <taxon>Acanthomorphata</taxon>
        <taxon>Ovalentaria</taxon>
        <taxon>Atherinomorphae</taxon>
        <taxon>Cyprinodontiformes</taxon>
        <taxon>Nothobranchiidae</taxon>
        <taxon>Nothobranchius</taxon>
    </lineage>
</organism>
<name>A0A1A8PAF4_9TELE</name>
<feature type="compositionally biased region" description="Polar residues" evidence="1">
    <location>
        <begin position="1"/>
        <end position="14"/>
    </location>
</feature>
<reference evidence="2" key="2">
    <citation type="submission" date="2016-06" db="EMBL/GenBank/DDBJ databases">
        <title>The genome of a short-lived fish provides insights into sex chromosome evolution and the genetic control of aging.</title>
        <authorList>
            <person name="Reichwald K."/>
            <person name="Felder M."/>
            <person name="Petzold A."/>
            <person name="Koch P."/>
            <person name="Groth M."/>
            <person name="Platzer M."/>
        </authorList>
    </citation>
    <scope>NUCLEOTIDE SEQUENCE</scope>
    <source>
        <tissue evidence="2">Brain</tissue>
    </source>
</reference>
<evidence type="ECO:0000313" key="2">
    <source>
        <dbReference type="EMBL" id="SBR78261.1"/>
    </source>
</evidence>